<organism evidence="2 3">
    <name type="scientific">Mesosutterella faecium</name>
    <dbReference type="NCBI Taxonomy" id="2925194"/>
    <lineage>
        <taxon>Bacteria</taxon>
        <taxon>Pseudomonadati</taxon>
        <taxon>Pseudomonadota</taxon>
        <taxon>Betaproteobacteria</taxon>
        <taxon>Burkholderiales</taxon>
        <taxon>Sutterellaceae</taxon>
        <taxon>Mesosutterella</taxon>
    </lineage>
</organism>
<comment type="caution">
    <text evidence="2">The sequence shown here is derived from an EMBL/GenBank/DDBJ whole genome shotgun (WGS) entry which is preliminary data.</text>
</comment>
<name>A0ABT7IQC5_9BURK</name>
<accession>A0ABT7IQC5</accession>
<evidence type="ECO:0000313" key="2">
    <source>
        <dbReference type="EMBL" id="MDL2060579.1"/>
    </source>
</evidence>
<reference evidence="2" key="1">
    <citation type="submission" date="2023-03" db="EMBL/GenBank/DDBJ databases">
        <title>Mesosutterella sp. nov. isolated from porcine feces.</title>
        <authorList>
            <person name="Yu S."/>
        </authorList>
    </citation>
    <scope>NUCLEOTIDE SEQUENCE</scope>
    <source>
        <strain evidence="2">AGMB02718</strain>
    </source>
</reference>
<evidence type="ECO:0000313" key="1">
    <source>
        <dbReference type="EMBL" id="MDL2060356.1"/>
    </source>
</evidence>
<gene>
    <name evidence="1" type="ORF">MUN46_010460</name>
    <name evidence="2" type="ORF">MUN46_011590</name>
</gene>
<dbReference type="EMBL" id="JAKZJU020000001">
    <property type="protein sequence ID" value="MDL2060356.1"/>
    <property type="molecule type" value="Genomic_DNA"/>
</dbReference>
<keyword evidence="3" id="KW-1185">Reference proteome</keyword>
<proteinExistence type="predicted"/>
<dbReference type="RefSeq" id="WP_243377368.1">
    <property type="nucleotide sequence ID" value="NZ_JAKZJU020000001.1"/>
</dbReference>
<protein>
    <submittedName>
        <fullName evidence="2">Uncharacterized protein</fullName>
    </submittedName>
</protein>
<dbReference type="EMBL" id="JAKZJU020000003">
    <property type="protein sequence ID" value="MDL2060579.1"/>
    <property type="molecule type" value="Genomic_DNA"/>
</dbReference>
<evidence type="ECO:0000313" key="3">
    <source>
        <dbReference type="Proteomes" id="UP001165481"/>
    </source>
</evidence>
<sequence>MSVENKVSCLSSVYKGIGEARKILDRLAEITDKRFSGEVLPLEEIVSLSSQLDECKTDIEIKLIESEQVDSRG</sequence>
<dbReference type="Proteomes" id="UP001165481">
    <property type="component" value="Unassembled WGS sequence"/>
</dbReference>